<gene>
    <name evidence="2" type="ORF">NESM_000429300</name>
</gene>
<feature type="compositionally biased region" description="Polar residues" evidence="1">
    <location>
        <begin position="594"/>
        <end position="610"/>
    </location>
</feature>
<dbReference type="EMBL" id="JAECZO010000046">
    <property type="protein sequence ID" value="KAK7195064.1"/>
    <property type="molecule type" value="Genomic_DNA"/>
</dbReference>
<sequence>MSASRGAGPVEPEAGIIESVLVLTDAPPHVESDRDSEGSPTVTEEWSAPRVSIVAPKQTASTINTLLHASAAKTSHEAPPAADAAWRCAACHKVKDLKGPHLNGKASVRSDCWPCAKKTTFILSNSGASAGNPAAQCGASSKPISAGGAVSGALGISSTLFKAPVVPSESAESECLVPPLQSATLAAPAQPPSTSTAASSSPPAADAAWRCAACHKVKDLKGPHLNGKTSVRSDCWPCAKKTTFMRTALNAIIDGSSSVCQKPSGADALPVPTDQPPLTPAASSSLPFGSVSGKGTLNTTQQAATPFKSAFGDTAAAAGPSAAAAPFKSAFGDTAAAAGPSAAAAPFKSAFGDTTAAAGTSAAAAPFKSAFGDTAAAAGTSAAAAPFKSAFGDTAAAAGPSAAAAPFKSAFGDTAAAAGPSAAAAPFKSAFGDTAAAAGTSAAAAPFKSAFGDTAAAAGTSAAAAPFKSAFGDTTAAAGTSAAAAPFKSAFGGAAKPAAASAGTIFGAAAATSKPAASSFETTFVAGGGAAKPAAASAGTIFGAAAATSKPAASSFETTFGAFGGAAKPAAGSAGTTSGAVAEESDAKPGVGCSKTTSGVPCPTVSQGRGSVSPLPIDVGDECDADGTVADTTSSTRESMELVPAAPAEHCSAAAVEALLTRALREQRDAMTAEWQCFRKDLLFEVRQAISQSQILAAAAAPAELAEQPAQMKESLVRRHLSRAFRKA</sequence>
<evidence type="ECO:0000313" key="3">
    <source>
        <dbReference type="Proteomes" id="UP001430356"/>
    </source>
</evidence>
<keyword evidence="3" id="KW-1185">Reference proteome</keyword>
<feature type="region of interest" description="Disordered" evidence="1">
    <location>
        <begin position="263"/>
        <end position="294"/>
    </location>
</feature>
<feature type="compositionally biased region" description="Basic and acidic residues" evidence="1">
    <location>
        <begin position="28"/>
        <end position="37"/>
    </location>
</feature>
<feature type="region of interest" description="Disordered" evidence="1">
    <location>
        <begin position="24"/>
        <end position="47"/>
    </location>
</feature>
<feature type="region of interest" description="Disordered" evidence="1">
    <location>
        <begin position="573"/>
        <end position="620"/>
    </location>
</feature>
<dbReference type="AlphaFoldDB" id="A0AAW0ENW2"/>
<reference evidence="2 3" key="1">
    <citation type="journal article" date="2021" name="MBio">
        <title>A New Model Trypanosomatid, Novymonas esmeraldas: Genomic Perception of Its 'Candidatus Pandoraea novymonadis' Endosymbiont.</title>
        <authorList>
            <person name="Zakharova A."/>
            <person name="Saura A."/>
            <person name="Butenko A."/>
            <person name="Podesvova L."/>
            <person name="Warmusova S."/>
            <person name="Kostygov A.Y."/>
            <person name="Nenarokova A."/>
            <person name="Lukes J."/>
            <person name="Opperdoes F.R."/>
            <person name="Yurchenko V."/>
        </authorList>
    </citation>
    <scope>NUCLEOTIDE SEQUENCE [LARGE SCALE GENOMIC DNA]</scope>
    <source>
        <strain evidence="2 3">E262AT.01</strain>
    </source>
</reference>
<accession>A0AAW0ENW2</accession>
<dbReference type="PANTHER" id="PTHR36494:SF2">
    <property type="match status" value="1"/>
</dbReference>
<evidence type="ECO:0000256" key="1">
    <source>
        <dbReference type="SAM" id="MobiDB-lite"/>
    </source>
</evidence>
<name>A0AAW0ENW2_9TRYP</name>
<evidence type="ECO:0000313" key="2">
    <source>
        <dbReference type="EMBL" id="KAK7195064.1"/>
    </source>
</evidence>
<comment type="caution">
    <text evidence="2">The sequence shown here is derived from an EMBL/GenBank/DDBJ whole genome shotgun (WGS) entry which is preliminary data.</text>
</comment>
<organism evidence="2 3">
    <name type="scientific">Novymonas esmeraldas</name>
    <dbReference type="NCBI Taxonomy" id="1808958"/>
    <lineage>
        <taxon>Eukaryota</taxon>
        <taxon>Discoba</taxon>
        <taxon>Euglenozoa</taxon>
        <taxon>Kinetoplastea</taxon>
        <taxon>Metakinetoplastina</taxon>
        <taxon>Trypanosomatida</taxon>
        <taxon>Trypanosomatidae</taxon>
        <taxon>Novymonas</taxon>
    </lineage>
</organism>
<dbReference type="PANTHER" id="PTHR36494">
    <property type="match status" value="1"/>
</dbReference>
<feature type="compositionally biased region" description="Low complexity" evidence="1">
    <location>
        <begin position="573"/>
        <end position="582"/>
    </location>
</feature>
<proteinExistence type="predicted"/>
<protein>
    <submittedName>
        <fullName evidence="2">Uncharacterized protein</fullName>
    </submittedName>
</protein>
<dbReference type="Proteomes" id="UP001430356">
    <property type="component" value="Unassembled WGS sequence"/>
</dbReference>